<keyword evidence="1" id="KW-1133">Transmembrane helix</keyword>
<evidence type="ECO:0000256" key="1">
    <source>
        <dbReference type="SAM" id="Phobius"/>
    </source>
</evidence>
<keyword evidence="1" id="KW-0472">Membrane</keyword>
<dbReference type="EMBL" id="JABTTY010000001">
    <property type="protein sequence ID" value="MBE7525034.1"/>
    <property type="molecule type" value="Genomic_DNA"/>
</dbReference>
<dbReference type="AlphaFoldDB" id="A0A928TPZ9"/>
<dbReference type="Proteomes" id="UP000710385">
    <property type="component" value="Unassembled WGS sequence"/>
</dbReference>
<feature type="transmembrane region" description="Helical" evidence="1">
    <location>
        <begin position="58"/>
        <end position="81"/>
    </location>
</feature>
<proteinExistence type="predicted"/>
<feature type="transmembrane region" description="Helical" evidence="1">
    <location>
        <begin position="237"/>
        <end position="255"/>
    </location>
</feature>
<comment type="caution">
    <text evidence="2">The sequence shown here is derived from an EMBL/GenBank/DDBJ whole genome shotgun (WGS) entry which is preliminary data.</text>
</comment>
<reference evidence="2" key="1">
    <citation type="submission" date="2020-05" db="EMBL/GenBank/DDBJ databases">
        <title>High-Quality Genomes of Partial-Nitritation/Anammox System by Hierarchical Clustering Based Hybrid Assembly.</title>
        <authorList>
            <person name="Liu L."/>
            <person name="Wang Y."/>
            <person name="Che Y."/>
            <person name="Chen Y."/>
            <person name="Xia Y."/>
            <person name="Luo R."/>
            <person name="Cheng S.H."/>
            <person name="Zheng C."/>
            <person name="Zhang T."/>
        </authorList>
    </citation>
    <scope>NUCLEOTIDE SEQUENCE</scope>
    <source>
        <strain evidence="2">H1_PAT1</strain>
    </source>
</reference>
<name>A0A928TPZ9_UNCKA</name>
<feature type="transmembrane region" description="Helical" evidence="1">
    <location>
        <begin position="21"/>
        <end position="46"/>
    </location>
</feature>
<protein>
    <submittedName>
        <fullName evidence="2">Uncharacterized protein</fullName>
    </submittedName>
</protein>
<evidence type="ECO:0000313" key="3">
    <source>
        <dbReference type="Proteomes" id="UP000710385"/>
    </source>
</evidence>
<sequence length="287" mass="31152">MSSSATPAHVREPRTPPGVSLALWSVPMMYGVLALLLCIPVLFALGRENAAKEIPGQIVAWQFLIMIFAAILVGAFLLQYIRLRIVWEAMLTGTLFLGVWVYAWFVLPLPFALLCAALFTILQAYVRRVFVHDVFLLIGAAGISLNFALLFHPYTLLIVLVTLVIYDMFAGRPGGFAAELSAAFFHRGLVPGLLIPGQTEDFIQEIPQAMRNAKAVFLGAGDVILPGIFLAQAMIRGWVQALFVLAGIGIGAVFLGRRGATKPYPALLLVGLGAGIPYAIMLIFQLL</sequence>
<accession>A0A928TPZ9</accession>
<feature type="transmembrane region" description="Helical" evidence="1">
    <location>
        <begin position="101"/>
        <end position="122"/>
    </location>
</feature>
<organism evidence="2 3">
    <name type="scientific">candidate division WWE3 bacterium</name>
    <dbReference type="NCBI Taxonomy" id="2053526"/>
    <lineage>
        <taxon>Bacteria</taxon>
        <taxon>Katanobacteria</taxon>
    </lineage>
</organism>
<evidence type="ECO:0000313" key="2">
    <source>
        <dbReference type="EMBL" id="MBE7525034.1"/>
    </source>
</evidence>
<gene>
    <name evidence="2" type="ORF">HS096_01395</name>
</gene>
<feature type="transmembrane region" description="Helical" evidence="1">
    <location>
        <begin position="129"/>
        <end position="148"/>
    </location>
</feature>
<keyword evidence="1" id="KW-0812">Transmembrane</keyword>
<feature type="transmembrane region" description="Helical" evidence="1">
    <location>
        <begin position="267"/>
        <end position="286"/>
    </location>
</feature>